<keyword evidence="5" id="KW-1185">Reference proteome</keyword>
<dbReference type="PROSITE" id="PS50297">
    <property type="entry name" value="ANK_REP_REGION"/>
    <property type="match status" value="1"/>
</dbReference>
<dbReference type="InterPro" id="IPR002110">
    <property type="entry name" value="Ankyrin_rpt"/>
</dbReference>
<keyword evidence="2 3" id="KW-0040">ANK repeat</keyword>
<dbReference type="Gene3D" id="1.25.40.20">
    <property type="entry name" value="Ankyrin repeat-containing domain"/>
    <property type="match status" value="1"/>
</dbReference>
<dbReference type="InterPro" id="IPR036770">
    <property type="entry name" value="Ankyrin_rpt-contain_sf"/>
</dbReference>
<dbReference type="SMART" id="SM00248">
    <property type="entry name" value="ANK"/>
    <property type="match status" value="2"/>
</dbReference>
<evidence type="ECO:0000313" key="4">
    <source>
        <dbReference type="EMBL" id="VVC38961.1"/>
    </source>
</evidence>
<organism evidence="4 5">
    <name type="scientific">Cinara cedri</name>
    <dbReference type="NCBI Taxonomy" id="506608"/>
    <lineage>
        <taxon>Eukaryota</taxon>
        <taxon>Metazoa</taxon>
        <taxon>Ecdysozoa</taxon>
        <taxon>Arthropoda</taxon>
        <taxon>Hexapoda</taxon>
        <taxon>Insecta</taxon>
        <taxon>Pterygota</taxon>
        <taxon>Neoptera</taxon>
        <taxon>Paraneoptera</taxon>
        <taxon>Hemiptera</taxon>
        <taxon>Sternorrhyncha</taxon>
        <taxon>Aphidomorpha</taxon>
        <taxon>Aphidoidea</taxon>
        <taxon>Aphididae</taxon>
        <taxon>Lachninae</taxon>
        <taxon>Cinara</taxon>
    </lineage>
</organism>
<evidence type="ECO:0000256" key="3">
    <source>
        <dbReference type="PROSITE-ProRule" id="PRU00023"/>
    </source>
</evidence>
<gene>
    <name evidence="4" type="ORF">CINCED_3A009840</name>
</gene>
<evidence type="ECO:0000256" key="2">
    <source>
        <dbReference type="ARBA" id="ARBA00023043"/>
    </source>
</evidence>
<proteinExistence type="predicted"/>
<dbReference type="AlphaFoldDB" id="A0A5E4N4Q4"/>
<evidence type="ECO:0000313" key="5">
    <source>
        <dbReference type="Proteomes" id="UP000325440"/>
    </source>
</evidence>
<evidence type="ECO:0000256" key="1">
    <source>
        <dbReference type="ARBA" id="ARBA00022737"/>
    </source>
</evidence>
<dbReference type="PANTHER" id="PTHR24171">
    <property type="entry name" value="ANKYRIN REPEAT DOMAIN-CONTAINING PROTEIN 39-RELATED"/>
    <property type="match status" value="1"/>
</dbReference>
<reference evidence="4 5" key="1">
    <citation type="submission" date="2019-08" db="EMBL/GenBank/DDBJ databases">
        <authorList>
            <person name="Alioto T."/>
            <person name="Alioto T."/>
            <person name="Gomez Garrido J."/>
        </authorList>
    </citation>
    <scope>NUCLEOTIDE SEQUENCE [LARGE SCALE GENOMIC DNA]</scope>
</reference>
<sequence>MADINALDQKNTQSKLDSLLTAAFNLTGVNITNIAAEQTAYTTALRKVGLMIKIIKGGLNEFNDELLIATATGDYNKVQNLAQEGDDINTSDNHKQYPLHYATYSGNLEITEYLIDKGADVKAK</sequence>
<dbReference type="Proteomes" id="UP000325440">
    <property type="component" value="Unassembled WGS sequence"/>
</dbReference>
<dbReference type="OrthoDB" id="5402602at2759"/>
<name>A0A5E4N4Q4_9HEMI</name>
<protein>
    <submittedName>
        <fullName evidence="4">Ankyrin repeat-containing domain,Ankyrin repeat</fullName>
    </submittedName>
</protein>
<keyword evidence="1" id="KW-0677">Repeat</keyword>
<dbReference type="EMBL" id="CABPRJ010001530">
    <property type="protein sequence ID" value="VVC38961.1"/>
    <property type="molecule type" value="Genomic_DNA"/>
</dbReference>
<dbReference type="PANTHER" id="PTHR24171:SF9">
    <property type="entry name" value="ANKYRIN REPEAT DOMAIN-CONTAINING PROTEIN 39"/>
    <property type="match status" value="1"/>
</dbReference>
<dbReference type="Pfam" id="PF12796">
    <property type="entry name" value="Ank_2"/>
    <property type="match status" value="1"/>
</dbReference>
<accession>A0A5E4N4Q4</accession>
<feature type="repeat" description="ANK" evidence="3">
    <location>
        <begin position="94"/>
        <end position="124"/>
    </location>
</feature>
<dbReference type="SUPFAM" id="SSF48403">
    <property type="entry name" value="Ankyrin repeat"/>
    <property type="match status" value="1"/>
</dbReference>
<dbReference type="PROSITE" id="PS50088">
    <property type="entry name" value="ANK_REPEAT"/>
    <property type="match status" value="1"/>
</dbReference>